<dbReference type="PROSITE" id="PS00061">
    <property type="entry name" value="ADH_SHORT"/>
    <property type="match status" value="1"/>
</dbReference>
<name>A0A1I3BEL1_9GAMM</name>
<dbReference type="PRINTS" id="PR00080">
    <property type="entry name" value="SDRFAMILY"/>
</dbReference>
<gene>
    <name evidence="3" type="ORF">SAMN04487959_106166</name>
</gene>
<dbReference type="EMBL" id="FOPY01000006">
    <property type="protein sequence ID" value="SFH60399.1"/>
    <property type="molecule type" value="Genomic_DNA"/>
</dbReference>
<evidence type="ECO:0000256" key="1">
    <source>
        <dbReference type="ARBA" id="ARBA00006484"/>
    </source>
</evidence>
<proteinExistence type="inferred from homology"/>
<dbReference type="SUPFAM" id="SSF51735">
    <property type="entry name" value="NAD(P)-binding Rossmann-fold domains"/>
    <property type="match status" value="1"/>
</dbReference>
<keyword evidence="2" id="KW-0560">Oxidoreductase</keyword>
<dbReference type="Pfam" id="PF13561">
    <property type="entry name" value="adh_short_C2"/>
    <property type="match status" value="1"/>
</dbReference>
<evidence type="ECO:0000313" key="3">
    <source>
        <dbReference type="EMBL" id="SFH60399.1"/>
    </source>
</evidence>
<dbReference type="GO" id="GO:0016491">
    <property type="term" value="F:oxidoreductase activity"/>
    <property type="evidence" value="ECO:0007669"/>
    <property type="project" value="UniProtKB-KW"/>
</dbReference>
<dbReference type="STRING" id="442341.SAMN04487959_106166"/>
<dbReference type="InterPro" id="IPR020904">
    <property type="entry name" value="Sc_DH/Rdtase_CS"/>
</dbReference>
<dbReference type="RefSeq" id="WP_092845816.1">
    <property type="nucleotide sequence ID" value="NZ_FOPY01000006.1"/>
</dbReference>
<evidence type="ECO:0000256" key="2">
    <source>
        <dbReference type="ARBA" id="ARBA00023002"/>
    </source>
</evidence>
<keyword evidence="4" id="KW-1185">Reference proteome</keyword>
<reference evidence="3 4" key="1">
    <citation type="submission" date="2016-10" db="EMBL/GenBank/DDBJ databases">
        <authorList>
            <person name="de Groot N.N."/>
        </authorList>
    </citation>
    <scope>NUCLEOTIDE SEQUENCE [LARGE SCALE GENOMIC DNA]</scope>
    <source>
        <strain evidence="3 4">CGMCC 1.6848</strain>
    </source>
</reference>
<sequence length="259" mass="27712">MASSRLALITGGAQGIGRGIVEYLLARGWRVAALDRDGDALAELDAAHPSSPLLPLVADNSHETEVDAAFTRLHDWQGVANQPPGLDLLVNNAGIADPETGPLERLSLADWRRWQDSHLTGAFLCTRSAIPDLRTRRGSIVNMASTRALQSEPHCEAYAAAKGGLLAMTHALAVSLGPEVRVNAICPGWIETGPWQKSSQRSTPVHRTIDREQHPAGRIGEPEDIAAAVAFLAGDEAGFITGQEFVIDGGMTRKMIYAD</sequence>
<dbReference type="Gene3D" id="3.40.50.720">
    <property type="entry name" value="NAD(P)-binding Rossmann-like Domain"/>
    <property type="match status" value="1"/>
</dbReference>
<dbReference type="FunFam" id="3.40.50.720:FF:000084">
    <property type="entry name" value="Short-chain dehydrogenase reductase"/>
    <property type="match status" value="1"/>
</dbReference>
<dbReference type="PANTHER" id="PTHR24321:SF8">
    <property type="entry name" value="ESTRADIOL 17-BETA-DEHYDROGENASE 8-RELATED"/>
    <property type="match status" value="1"/>
</dbReference>
<organism evidence="3 4">
    <name type="scientific">Modicisalibacter xianhensis</name>
    <dbReference type="NCBI Taxonomy" id="442341"/>
    <lineage>
        <taxon>Bacteria</taxon>
        <taxon>Pseudomonadati</taxon>
        <taxon>Pseudomonadota</taxon>
        <taxon>Gammaproteobacteria</taxon>
        <taxon>Oceanospirillales</taxon>
        <taxon>Halomonadaceae</taxon>
        <taxon>Modicisalibacter</taxon>
    </lineage>
</organism>
<comment type="similarity">
    <text evidence="1">Belongs to the short-chain dehydrogenases/reductases (SDR) family.</text>
</comment>
<dbReference type="InterPro" id="IPR002347">
    <property type="entry name" value="SDR_fam"/>
</dbReference>
<dbReference type="InterPro" id="IPR036291">
    <property type="entry name" value="NAD(P)-bd_dom_sf"/>
</dbReference>
<accession>A0A1I3BEL1</accession>
<dbReference type="PANTHER" id="PTHR24321">
    <property type="entry name" value="DEHYDROGENASES, SHORT CHAIN"/>
    <property type="match status" value="1"/>
</dbReference>
<dbReference type="Proteomes" id="UP000199040">
    <property type="component" value="Unassembled WGS sequence"/>
</dbReference>
<evidence type="ECO:0000313" key="4">
    <source>
        <dbReference type="Proteomes" id="UP000199040"/>
    </source>
</evidence>
<dbReference type="PRINTS" id="PR00081">
    <property type="entry name" value="GDHRDH"/>
</dbReference>
<protein>
    <submittedName>
        <fullName evidence="3">NAD(P)-dependent dehydrogenase, short-chain alcohol dehydrogenase family</fullName>
    </submittedName>
</protein>
<dbReference type="AlphaFoldDB" id="A0A1I3BEL1"/>